<dbReference type="InterPro" id="IPR019734">
    <property type="entry name" value="TPR_rpt"/>
</dbReference>
<organism evidence="4 5">
    <name type="scientific">Urbifossiella limnaea</name>
    <dbReference type="NCBI Taxonomy" id="2528023"/>
    <lineage>
        <taxon>Bacteria</taxon>
        <taxon>Pseudomonadati</taxon>
        <taxon>Planctomycetota</taxon>
        <taxon>Planctomycetia</taxon>
        <taxon>Gemmatales</taxon>
        <taxon>Gemmataceae</taxon>
        <taxon>Urbifossiella</taxon>
    </lineage>
</organism>
<feature type="transmembrane region" description="Helical" evidence="3">
    <location>
        <begin position="175"/>
        <end position="205"/>
    </location>
</feature>
<dbReference type="RefSeq" id="WP_145240216.1">
    <property type="nucleotide sequence ID" value="NZ_CP036273.1"/>
</dbReference>
<keyword evidence="3" id="KW-0472">Membrane</keyword>
<dbReference type="SUPFAM" id="SSF48452">
    <property type="entry name" value="TPR-like"/>
    <property type="match status" value="1"/>
</dbReference>
<dbReference type="Proteomes" id="UP000319576">
    <property type="component" value="Chromosome"/>
</dbReference>
<sequence length="400" mass="40856">MTPTPRVAADAFPFRPDRHAADLAELILLCEVFPQEAHAHLASGAAAAWLRAAGYPGPSYLADGLGGSGLPALACVGQFLDGCRPYLAAVGTASLPPADAPDRETVAAGVVGAAPAAAAAGLDFDRYREWAVEGGGVGARVGRWALGAAVLAVPVLYWVLGGWDGVDLPAPAPIVLLGLGLLAAAAGGVAGSAVGAVCGAVGGLVGAHNDPAADVMPEPEIRKGVAVVTALLGLAGGFVVARHVAADRSIDRYARLVREADALRKAGSPAAAVEGYGKAAALDPGRHAAYFGRGQAQLDARAYADAVADFTRVIELQTRPGRAEPPDGHDLSAAYYNRAIGYRSQRDHARAVADLTEAIRLFPFGADAFRLRAECYRATGERAKAEADLAQAAKLDPGGR</sequence>
<name>A0A517XUZ7_9BACT</name>
<protein>
    <submittedName>
        <fullName evidence="4">Tetratricopeptide repeat protein</fullName>
    </submittedName>
</protein>
<dbReference type="OrthoDB" id="250076at2"/>
<keyword evidence="3" id="KW-0812">Transmembrane</keyword>
<reference evidence="4 5" key="1">
    <citation type="submission" date="2019-02" db="EMBL/GenBank/DDBJ databases">
        <title>Deep-cultivation of Planctomycetes and their phenomic and genomic characterization uncovers novel biology.</title>
        <authorList>
            <person name="Wiegand S."/>
            <person name="Jogler M."/>
            <person name="Boedeker C."/>
            <person name="Pinto D."/>
            <person name="Vollmers J."/>
            <person name="Rivas-Marin E."/>
            <person name="Kohn T."/>
            <person name="Peeters S.H."/>
            <person name="Heuer A."/>
            <person name="Rast P."/>
            <person name="Oberbeckmann S."/>
            <person name="Bunk B."/>
            <person name="Jeske O."/>
            <person name="Meyerdierks A."/>
            <person name="Storesund J.E."/>
            <person name="Kallscheuer N."/>
            <person name="Luecker S."/>
            <person name="Lage O.M."/>
            <person name="Pohl T."/>
            <person name="Merkel B.J."/>
            <person name="Hornburger P."/>
            <person name="Mueller R.-W."/>
            <person name="Bruemmer F."/>
            <person name="Labrenz M."/>
            <person name="Spormann A.M."/>
            <person name="Op den Camp H."/>
            <person name="Overmann J."/>
            <person name="Amann R."/>
            <person name="Jetten M.S.M."/>
            <person name="Mascher T."/>
            <person name="Medema M.H."/>
            <person name="Devos D.P."/>
            <person name="Kaster A.-K."/>
            <person name="Ovreas L."/>
            <person name="Rohde M."/>
            <person name="Galperin M.Y."/>
            <person name="Jogler C."/>
        </authorList>
    </citation>
    <scope>NUCLEOTIDE SEQUENCE [LARGE SCALE GENOMIC DNA]</scope>
    <source>
        <strain evidence="4 5">ETA_A1</strain>
    </source>
</reference>
<keyword evidence="5" id="KW-1185">Reference proteome</keyword>
<proteinExistence type="predicted"/>
<gene>
    <name evidence="4" type="ORF">ETAA1_33080</name>
</gene>
<dbReference type="EMBL" id="CP036273">
    <property type="protein sequence ID" value="QDU21341.1"/>
    <property type="molecule type" value="Genomic_DNA"/>
</dbReference>
<dbReference type="AlphaFoldDB" id="A0A517XUZ7"/>
<keyword evidence="2" id="KW-0802">TPR repeat</keyword>
<dbReference type="SMART" id="SM00028">
    <property type="entry name" value="TPR"/>
    <property type="match status" value="4"/>
</dbReference>
<dbReference type="KEGG" id="uli:ETAA1_33080"/>
<dbReference type="PANTHER" id="PTHR44858">
    <property type="entry name" value="TETRATRICOPEPTIDE REPEAT PROTEIN 6"/>
    <property type="match status" value="1"/>
</dbReference>
<dbReference type="InterPro" id="IPR050498">
    <property type="entry name" value="Ycf3"/>
</dbReference>
<keyword evidence="3" id="KW-1133">Transmembrane helix</keyword>
<dbReference type="InterPro" id="IPR011990">
    <property type="entry name" value="TPR-like_helical_dom_sf"/>
</dbReference>
<evidence type="ECO:0000313" key="5">
    <source>
        <dbReference type="Proteomes" id="UP000319576"/>
    </source>
</evidence>
<dbReference type="Gene3D" id="1.25.40.10">
    <property type="entry name" value="Tetratricopeptide repeat domain"/>
    <property type="match status" value="2"/>
</dbReference>
<accession>A0A517XUZ7</accession>
<evidence type="ECO:0000256" key="3">
    <source>
        <dbReference type="SAM" id="Phobius"/>
    </source>
</evidence>
<feature type="transmembrane region" description="Helical" evidence="3">
    <location>
        <begin position="225"/>
        <end position="245"/>
    </location>
</feature>
<evidence type="ECO:0000313" key="4">
    <source>
        <dbReference type="EMBL" id="QDU21341.1"/>
    </source>
</evidence>
<keyword evidence="1" id="KW-0677">Repeat</keyword>
<dbReference type="Pfam" id="PF13432">
    <property type="entry name" value="TPR_16"/>
    <property type="match status" value="2"/>
</dbReference>
<feature type="transmembrane region" description="Helical" evidence="3">
    <location>
        <begin position="144"/>
        <end position="163"/>
    </location>
</feature>
<dbReference type="PANTHER" id="PTHR44858:SF1">
    <property type="entry name" value="UDP-N-ACETYLGLUCOSAMINE--PEPTIDE N-ACETYLGLUCOSAMINYLTRANSFERASE SPINDLY-RELATED"/>
    <property type="match status" value="1"/>
</dbReference>
<evidence type="ECO:0000256" key="1">
    <source>
        <dbReference type="ARBA" id="ARBA00022737"/>
    </source>
</evidence>
<evidence type="ECO:0000256" key="2">
    <source>
        <dbReference type="ARBA" id="ARBA00022803"/>
    </source>
</evidence>